<name>A0A6M3J4I9_9ZZZZ</name>
<evidence type="ECO:0000313" key="1">
    <source>
        <dbReference type="EMBL" id="QJA63822.1"/>
    </source>
</evidence>
<accession>A0A6M3J4I9</accession>
<organism evidence="1">
    <name type="scientific">viral metagenome</name>
    <dbReference type="NCBI Taxonomy" id="1070528"/>
    <lineage>
        <taxon>unclassified sequences</taxon>
        <taxon>metagenomes</taxon>
        <taxon>organismal metagenomes</taxon>
    </lineage>
</organism>
<dbReference type="EMBL" id="MT142095">
    <property type="protein sequence ID" value="QJA74402.1"/>
    <property type="molecule type" value="Genomic_DNA"/>
</dbReference>
<dbReference type="EMBL" id="MT144910">
    <property type="protein sequence ID" value="QJI01255.1"/>
    <property type="molecule type" value="Genomic_DNA"/>
</dbReference>
<sequence>MRYLCLRKCFAGARLWHEGVEYELPDDMEKSPKNFEPVVVAKKKARVMVESDYFRCPVCQHTHRETSKVGRNHKKKYIG</sequence>
<dbReference type="AlphaFoldDB" id="A0A6M3J4I9"/>
<proteinExistence type="predicted"/>
<reference evidence="1" key="1">
    <citation type="submission" date="2020-03" db="EMBL/GenBank/DDBJ databases">
        <title>The deep terrestrial virosphere.</title>
        <authorList>
            <person name="Holmfeldt K."/>
            <person name="Nilsson E."/>
            <person name="Simone D."/>
            <person name="Lopez-Fernandez M."/>
            <person name="Wu X."/>
            <person name="de Brujin I."/>
            <person name="Lundin D."/>
            <person name="Andersson A."/>
            <person name="Bertilsson S."/>
            <person name="Dopson M."/>
        </authorList>
    </citation>
    <scope>NUCLEOTIDE SEQUENCE</scope>
    <source>
        <strain evidence="2">MM415A02022</strain>
        <strain evidence="1">MM415B00576</strain>
        <strain evidence="3">TM448B02410</strain>
    </source>
</reference>
<gene>
    <name evidence="2" type="ORF">MM415A02022_0006</name>
    <name evidence="1" type="ORF">MM415B00576_0042</name>
    <name evidence="3" type="ORF">TM448B02410_0005</name>
</gene>
<evidence type="ECO:0000313" key="3">
    <source>
        <dbReference type="EMBL" id="QJI01255.1"/>
    </source>
</evidence>
<protein>
    <submittedName>
        <fullName evidence="1">Uncharacterized protein</fullName>
    </submittedName>
</protein>
<dbReference type="EMBL" id="MT141506">
    <property type="protein sequence ID" value="QJA63822.1"/>
    <property type="molecule type" value="Genomic_DNA"/>
</dbReference>
<evidence type="ECO:0000313" key="2">
    <source>
        <dbReference type="EMBL" id="QJA74402.1"/>
    </source>
</evidence>